<comment type="caution">
    <text evidence="2">The sequence shown here is derived from an EMBL/GenBank/DDBJ whole genome shotgun (WGS) entry which is preliminary data.</text>
</comment>
<dbReference type="EMBL" id="NCTK01000002">
    <property type="protein sequence ID" value="OYQ09947.1"/>
    <property type="molecule type" value="Genomic_DNA"/>
</dbReference>
<dbReference type="RefSeq" id="WP_094395540.1">
    <property type="nucleotide sequence ID" value="NZ_NCTK01000002.1"/>
</dbReference>
<evidence type="ECO:0000313" key="2">
    <source>
        <dbReference type="EMBL" id="OYQ09947.1"/>
    </source>
</evidence>
<accession>A0AAP7ZJ69</accession>
<dbReference type="Proteomes" id="UP000216164">
    <property type="component" value="Unassembled WGS sequence"/>
</dbReference>
<keyword evidence="1" id="KW-0732">Signal</keyword>
<evidence type="ECO:0000313" key="3">
    <source>
        <dbReference type="Proteomes" id="UP000216164"/>
    </source>
</evidence>
<name>A0AAP7ZJ69_RALSL</name>
<reference evidence="2 3" key="1">
    <citation type="submission" date="2017-04" db="EMBL/GenBank/DDBJ databases">
        <title>Genome Announcement: Closed genomes of Ralstonia solanacearum strains K60, UW551, and UW700.</title>
        <authorList>
            <person name="Hayes M."/>
            <person name="Macintyre A.M."/>
            <person name="Allen C."/>
        </authorList>
    </citation>
    <scope>NUCLEOTIDE SEQUENCE [LARGE SCALE GENOMIC DNA]</scope>
    <source>
        <strain evidence="2 3">UW25</strain>
    </source>
</reference>
<gene>
    <name evidence="2" type="ORF">B7R77_24410</name>
</gene>
<proteinExistence type="predicted"/>
<dbReference type="AlphaFoldDB" id="A0AAP7ZJ69"/>
<feature type="chain" id="PRO_5043026016" evidence="1">
    <location>
        <begin position="29"/>
        <end position="104"/>
    </location>
</feature>
<evidence type="ECO:0000256" key="1">
    <source>
        <dbReference type="SAM" id="SignalP"/>
    </source>
</evidence>
<feature type="signal peptide" evidence="1">
    <location>
        <begin position="1"/>
        <end position="28"/>
    </location>
</feature>
<sequence length="104" mass="11521">MHFFRSNRNRKSIAVAMLVMVSAFANHAAAKTFPKVDVIGSYTGTDLSSANAWKATWGNAWDSCRSQYKGTRSINMTWHQFGSPNPSGSNTRSVAATWECRDTN</sequence>
<protein>
    <submittedName>
        <fullName evidence="2">Uncharacterized protein</fullName>
    </submittedName>
</protein>
<organism evidence="2 3">
    <name type="scientific">Ralstonia solanacearum K60</name>
    <dbReference type="NCBI Taxonomy" id="1091042"/>
    <lineage>
        <taxon>Bacteria</taxon>
        <taxon>Pseudomonadati</taxon>
        <taxon>Pseudomonadota</taxon>
        <taxon>Betaproteobacteria</taxon>
        <taxon>Burkholderiales</taxon>
        <taxon>Burkholderiaceae</taxon>
        <taxon>Ralstonia</taxon>
        <taxon>Ralstonia solanacearum species complex</taxon>
    </lineage>
</organism>